<evidence type="ECO:0000256" key="4">
    <source>
        <dbReference type="ARBA" id="ARBA00022519"/>
    </source>
</evidence>
<proteinExistence type="inferred from homology"/>
<keyword evidence="8 10" id="KW-0472">Membrane</keyword>
<sequence>MTAVDRERNPAAVCLAAGGAMTAFFLQQLINGLTLGAVYGLIAIGYTMVYGIIGMINFAHGEVYMVSAYLCAIGLALLSFFGIHSFPLLIFATLVFTIVVTGVYGWAIERIAYRPLRNSTRLAPLISAIGMSLILQNYVQLSQGPNQQGIPTLLSGALRMTVGDGVVQITWTKVFILVAALVGMLILTWIIQYTRLGRICRATQQDRRMAAILGINTDRVISLVFVIGAAMAGLAGVLVTMNYGTFDFYIGFIIGIKAFTAAVLGGIGSLPGAMLGGLLLGVAEAQFAGLVNSDYKDVFSFALLVAILIFRPQGLLGRPLVAKV</sequence>
<name>A6TAU5_KLEP7</name>
<dbReference type="CDD" id="cd06582">
    <property type="entry name" value="TM_PBP1_LivH_like"/>
    <property type="match status" value="1"/>
</dbReference>
<reference evidence="11 12" key="1">
    <citation type="journal article" date="2001" name="Nature">
        <title>Complete genome sequence of Salmonella enterica serovar Typhimurium LT2.</title>
        <authorList>
            <person name="McClelland M."/>
            <person name="Sanderson K.E."/>
            <person name="Spieth J."/>
            <person name="Clifton S.W."/>
            <person name="Latreille P."/>
            <person name="Courtney L."/>
            <person name="Porwollik S."/>
            <person name="Ali J."/>
            <person name="Dante M."/>
            <person name="Du F."/>
            <person name="Hou S."/>
            <person name="Layman D."/>
            <person name="Leonard S."/>
            <person name="Nguyen C."/>
            <person name="Scott K."/>
            <person name="Holmes A."/>
            <person name="Grewal N."/>
            <person name="Mulvaney E."/>
            <person name="Ryan E."/>
            <person name="Sun H."/>
            <person name="Florea L."/>
            <person name="Miller W."/>
            <person name="Stoneking T."/>
            <person name="Nhan M."/>
            <person name="Waterston R."/>
            <person name="Wilson R.K."/>
        </authorList>
    </citation>
    <scope>NUCLEOTIDE SEQUENCE [LARGE SCALE GENOMIC DNA]</scope>
    <source>
        <strain evidence="12">ATCC 700721 / MGH 78578</strain>
    </source>
</reference>
<comment type="subcellular location">
    <subcellularLocation>
        <location evidence="1">Cell inner membrane</location>
        <topology evidence="1">Multi-pass membrane protein</topology>
    </subcellularLocation>
</comment>
<dbReference type="GO" id="GO:0042941">
    <property type="term" value="P:D-alanine transmembrane transport"/>
    <property type="evidence" value="ECO:0007669"/>
    <property type="project" value="TreeGrafter"/>
</dbReference>
<dbReference type="GO" id="GO:0015808">
    <property type="term" value="P:L-alanine transport"/>
    <property type="evidence" value="ECO:0007669"/>
    <property type="project" value="TreeGrafter"/>
</dbReference>
<evidence type="ECO:0000256" key="9">
    <source>
        <dbReference type="ARBA" id="ARBA00037998"/>
    </source>
</evidence>
<dbReference type="GO" id="GO:0005886">
    <property type="term" value="C:plasma membrane"/>
    <property type="evidence" value="ECO:0007669"/>
    <property type="project" value="UniProtKB-SubCell"/>
</dbReference>
<feature type="transmembrane region" description="Helical" evidence="10">
    <location>
        <begin position="63"/>
        <end position="83"/>
    </location>
</feature>
<dbReference type="STRING" id="272620.KPN_02290"/>
<dbReference type="KEGG" id="kpn:KPN_02290"/>
<organism evidence="11 12">
    <name type="scientific">Klebsiella pneumoniae subsp. pneumoniae (strain ATCC 700721 / MGH 78578)</name>
    <dbReference type="NCBI Taxonomy" id="272620"/>
    <lineage>
        <taxon>Bacteria</taxon>
        <taxon>Pseudomonadati</taxon>
        <taxon>Pseudomonadota</taxon>
        <taxon>Gammaproteobacteria</taxon>
        <taxon>Enterobacterales</taxon>
        <taxon>Enterobacteriaceae</taxon>
        <taxon>Klebsiella/Raoultella group</taxon>
        <taxon>Klebsiella</taxon>
        <taxon>Klebsiella pneumoniae complex</taxon>
    </lineage>
</organism>
<keyword evidence="2" id="KW-0813">Transport</keyword>
<feature type="transmembrane region" description="Helical" evidence="10">
    <location>
        <begin position="36"/>
        <end position="56"/>
    </location>
</feature>
<feature type="transmembrane region" description="Helical" evidence="10">
    <location>
        <begin position="248"/>
        <end position="267"/>
    </location>
</feature>
<dbReference type="PANTHER" id="PTHR11795">
    <property type="entry name" value="BRANCHED-CHAIN AMINO ACID TRANSPORT SYSTEM PERMEASE PROTEIN LIVH"/>
    <property type="match status" value="1"/>
</dbReference>
<feature type="transmembrane region" description="Helical" evidence="10">
    <location>
        <begin position="12"/>
        <end position="30"/>
    </location>
</feature>
<evidence type="ECO:0000256" key="7">
    <source>
        <dbReference type="ARBA" id="ARBA00022989"/>
    </source>
</evidence>
<evidence type="ECO:0000256" key="2">
    <source>
        <dbReference type="ARBA" id="ARBA00022448"/>
    </source>
</evidence>
<dbReference type="Pfam" id="PF02653">
    <property type="entry name" value="BPD_transp_2"/>
    <property type="match status" value="1"/>
</dbReference>
<evidence type="ECO:0000313" key="12">
    <source>
        <dbReference type="Proteomes" id="UP000000265"/>
    </source>
</evidence>
<feature type="transmembrane region" description="Helical" evidence="10">
    <location>
        <begin position="220"/>
        <end position="242"/>
    </location>
</feature>
<dbReference type="Proteomes" id="UP000000265">
    <property type="component" value="Chromosome"/>
</dbReference>
<dbReference type="InterPro" id="IPR001851">
    <property type="entry name" value="ABC_transp_permease"/>
</dbReference>
<dbReference type="PaxDb" id="272620-KPN_02290"/>
<gene>
    <name evidence="11" type="primary">livH</name>
    <name evidence="11" type="ORF">KPN_02290</name>
</gene>
<accession>A6TAU5</accession>
<dbReference type="HOGENOM" id="CLU_039929_3_0_6"/>
<evidence type="ECO:0000256" key="3">
    <source>
        <dbReference type="ARBA" id="ARBA00022475"/>
    </source>
</evidence>
<evidence type="ECO:0000256" key="5">
    <source>
        <dbReference type="ARBA" id="ARBA00022692"/>
    </source>
</evidence>
<keyword evidence="4" id="KW-0997">Cell inner membrane</keyword>
<keyword evidence="7 10" id="KW-1133">Transmembrane helix</keyword>
<evidence type="ECO:0000256" key="6">
    <source>
        <dbReference type="ARBA" id="ARBA00022970"/>
    </source>
</evidence>
<dbReference type="GO" id="GO:0015190">
    <property type="term" value="F:L-leucine transmembrane transporter activity"/>
    <property type="evidence" value="ECO:0007669"/>
    <property type="project" value="TreeGrafter"/>
</dbReference>
<evidence type="ECO:0000256" key="1">
    <source>
        <dbReference type="ARBA" id="ARBA00004429"/>
    </source>
</evidence>
<dbReference type="GO" id="GO:0015192">
    <property type="term" value="F:L-phenylalanine transmembrane transporter activity"/>
    <property type="evidence" value="ECO:0007669"/>
    <property type="project" value="TreeGrafter"/>
</dbReference>
<comment type="similarity">
    <text evidence="9">Belongs to the binding-protein-dependent transport system permease family. LivHM subfamily.</text>
</comment>
<feature type="transmembrane region" description="Helical" evidence="10">
    <location>
        <begin position="89"/>
        <end position="108"/>
    </location>
</feature>
<dbReference type="InterPro" id="IPR052157">
    <property type="entry name" value="BCAA_transport_permease"/>
</dbReference>
<evidence type="ECO:0000256" key="10">
    <source>
        <dbReference type="SAM" id="Phobius"/>
    </source>
</evidence>
<reference evidence="11 12" key="2">
    <citation type="submission" date="2006-09" db="EMBL/GenBank/DDBJ databases">
        <authorList>
            <consortium name="The Klebsiella pneumonia Genome Sequencing Project"/>
            <person name="McClelland M."/>
            <person name="Sanderson E.K."/>
            <person name="Spieth J."/>
            <person name="Clifton W.S."/>
            <person name="Latreille P."/>
            <person name="Sabo A."/>
            <person name="Pepin K."/>
            <person name="Bhonagiri V."/>
            <person name="Porwollik S."/>
            <person name="Ali J."/>
            <person name="Wilson R.K."/>
        </authorList>
    </citation>
    <scope>NUCLEOTIDE SEQUENCE [LARGE SCALE GENOMIC DNA]</scope>
    <source>
        <strain evidence="12">ATCC 700721 / MGH 78578</strain>
    </source>
</reference>
<keyword evidence="5 10" id="KW-0812">Transmembrane</keyword>
<feature type="transmembrane region" description="Helical" evidence="10">
    <location>
        <begin position="298"/>
        <end position="316"/>
    </location>
</feature>
<dbReference type="EMBL" id="CP000647">
    <property type="protein sequence ID" value="ABR77716.1"/>
    <property type="molecule type" value="Genomic_DNA"/>
</dbReference>
<evidence type="ECO:0000313" key="11">
    <source>
        <dbReference type="EMBL" id="ABR77716.1"/>
    </source>
</evidence>
<dbReference type="GO" id="GO:1903806">
    <property type="term" value="P:L-isoleucine import across plasma membrane"/>
    <property type="evidence" value="ECO:0007669"/>
    <property type="project" value="TreeGrafter"/>
</dbReference>
<dbReference type="PANTHER" id="PTHR11795:SF371">
    <property type="entry name" value="HIGH-AFFINITY BRANCHED-CHAIN AMINO ACID TRANSPORT SYSTEM PERMEASE PROTEIN LIVH"/>
    <property type="match status" value="1"/>
</dbReference>
<dbReference type="GO" id="GO:0015188">
    <property type="term" value="F:L-isoleucine transmembrane transporter activity"/>
    <property type="evidence" value="ECO:0007669"/>
    <property type="project" value="TreeGrafter"/>
</dbReference>
<dbReference type="GO" id="GO:0005304">
    <property type="term" value="F:L-valine transmembrane transporter activity"/>
    <property type="evidence" value="ECO:0007669"/>
    <property type="project" value="TreeGrafter"/>
</dbReference>
<evidence type="ECO:0000256" key="8">
    <source>
        <dbReference type="ARBA" id="ARBA00023136"/>
    </source>
</evidence>
<keyword evidence="6" id="KW-0029">Amino-acid transport</keyword>
<dbReference type="EnsemblBacteria" id="ABR77716">
    <property type="protein sequence ID" value="ABR77716"/>
    <property type="gene ID" value="KPN_02290"/>
</dbReference>
<feature type="transmembrane region" description="Helical" evidence="10">
    <location>
        <begin position="169"/>
        <end position="191"/>
    </location>
</feature>
<keyword evidence="3" id="KW-1003">Cell membrane</keyword>
<dbReference type="AlphaFoldDB" id="A6TAU5"/>
<protein>
    <submittedName>
        <fullName evidence="11">High-affinity branched-chain amino acid transport protein (ABC superfamily, membrane)</fullName>
    </submittedName>
</protein>